<keyword evidence="4" id="KW-1185">Reference proteome</keyword>
<accession>A0A369L8H1</accession>
<evidence type="ECO:0000313" key="4">
    <source>
        <dbReference type="Proteomes" id="UP000253792"/>
    </source>
</evidence>
<evidence type="ECO:0000256" key="1">
    <source>
        <dbReference type="ARBA" id="ARBA00038232"/>
    </source>
</evidence>
<reference evidence="3 4" key="1">
    <citation type="journal article" date="2018" name="Elife">
        <title>Discovery and characterization of a prevalent human gut bacterial enzyme sufficient for the inactivation of a family of plant toxins.</title>
        <authorList>
            <person name="Koppel N."/>
            <person name="Bisanz J.E."/>
            <person name="Pandelia M.E."/>
            <person name="Turnbaugh P.J."/>
            <person name="Balskus E.P."/>
        </authorList>
    </citation>
    <scope>NUCLEOTIDE SEQUENCE [LARGE SCALE GENOMIC DNA]</scope>
    <source>
        <strain evidence="4">anaerobia AP69FAA</strain>
    </source>
</reference>
<dbReference type="AlphaFoldDB" id="A0A369L8H1"/>
<dbReference type="Proteomes" id="UP000253792">
    <property type="component" value="Unassembled WGS sequence"/>
</dbReference>
<dbReference type="PANTHER" id="PTHR33795">
    <property type="entry name" value="INSERTION ELEMENT IS150 PROTEIN INSJ"/>
    <property type="match status" value="1"/>
</dbReference>
<dbReference type="SUPFAM" id="SSF46689">
    <property type="entry name" value="Homeodomain-like"/>
    <property type="match status" value="2"/>
</dbReference>
<organism evidence="3 4">
    <name type="scientific">Senegalimassilia anaerobia</name>
    <dbReference type="NCBI Taxonomy" id="1473216"/>
    <lineage>
        <taxon>Bacteria</taxon>
        <taxon>Bacillati</taxon>
        <taxon>Actinomycetota</taxon>
        <taxon>Coriobacteriia</taxon>
        <taxon>Coriobacteriales</taxon>
        <taxon>Coriobacteriaceae</taxon>
        <taxon>Senegalimassilia</taxon>
    </lineage>
</organism>
<comment type="caution">
    <text evidence="3">The sequence shown here is derived from an EMBL/GenBank/DDBJ whole genome shotgun (WGS) entry which is preliminary data.</text>
</comment>
<comment type="similarity">
    <text evidence="1">Belongs to the IS150/IS1296 orfA family.</text>
</comment>
<evidence type="ECO:0000259" key="2">
    <source>
        <dbReference type="Pfam" id="PF13518"/>
    </source>
</evidence>
<dbReference type="InterPro" id="IPR009057">
    <property type="entry name" value="Homeodomain-like_sf"/>
</dbReference>
<dbReference type="EMBL" id="PPTP01000006">
    <property type="protein sequence ID" value="RDB55029.1"/>
    <property type="molecule type" value="Genomic_DNA"/>
</dbReference>
<feature type="domain" description="Insertion element IS150 protein InsJ-like helix-turn-helix" evidence="2">
    <location>
        <begin position="66"/>
        <end position="120"/>
    </location>
</feature>
<dbReference type="Pfam" id="PF13518">
    <property type="entry name" value="HTH_28"/>
    <property type="match status" value="1"/>
</dbReference>
<dbReference type="InterPro" id="IPR055247">
    <property type="entry name" value="InsJ-like_HTH"/>
</dbReference>
<dbReference type="Gene3D" id="1.10.10.10">
    <property type="entry name" value="Winged helix-like DNA-binding domain superfamily/Winged helix DNA-binding domain"/>
    <property type="match status" value="1"/>
</dbReference>
<evidence type="ECO:0000313" key="3">
    <source>
        <dbReference type="EMBL" id="RDB55029.1"/>
    </source>
</evidence>
<name>A0A369L8H1_9ACTN</name>
<dbReference type="RefSeq" id="WP_181859480.1">
    <property type="nucleotide sequence ID" value="NZ_PPTP01000006.1"/>
</dbReference>
<proteinExistence type="inferred from homology"/>
<gene>
    <name evidence="3" type="ORF">C1880_07305</name>
</gene>
<sequence length="161" mass="18252">MLSKDYSAEFKQHFADRYADGATITMLQHEFGLTKSTVKLWRERIDQGGVGAIDRPRKNNRYPQEFKLRVVEAYLRGEGDYKALALEHGVRNSAQIRDWVKRYREGGGDALAVHPPGRRRKEPASEETLEQRCARLEMEVEILKRMTASATALSAAGGSTR</sequence>
<protein>
    <recommendedName>
        <fullName evidence="2">Insertion element IS150 protein InsJ-like helix-turn-helix domain-containing protein</fullName>
    </recommendedName>
</protein>
<dbReference type="PANTHER" id="PTHR33795:SF1">
    <property type="entry name" value="INSERTION ELEMENT IS150 PROTEIN INSJ"/>
    <property type="match status" value="1"/>
</dbReference>
<dbReference type="InterPro" id="IPR052057">
    <property type="entry name" value="IS150/IS1296_orfA-like"/>
</dbReference>
<dbReference type="InterPro" id="IPR036388">
    <property type="entry name" value="WH-like_DNA-bd_sf"/>
</dbReference>